<comment type="caution">
    <text evidence="1">The sequence shown here is derived from an EMBL/GenBank/DDBJ whole genome shotgun (WGS) entry which is preliminary data.</text>
</comment>
<dbReference type="AlphaFoldDB" id="A0A060SKR7"/>
<reference evidence="1" key="1">
    <citation type="submission" date="2014-01" db="EMBL/GenBank/DDBJ databases">
        <title>The genome of the white-rot fungus Pycnoporus cinnabarinus: a basidiomycete model with a versatile arsenal for lignocellulosic biomass breakdown.</title>
        <authorList>
            <person name="Levasseur A."/>
            <person name="Lomascolo A."/>
            <person name="Ruiz-Duenas F.J."/>
            <person name="Uzan E."/>
            <person name="Piumi F."/>
            <person name="Kues U."/>
            <person name="Ram A.F.J."/>
            <person name="Murat C."/>
            <person name="Haon M."/>
            <person name="Benoit I."/>
            <person name="Arfi Y."/>
            <person name="Chevret D."/>
            <person name="Drula E."/>
            <person name="Kwon M.J."/>
            <person name="Gouret P."/>
            <person name="Lesage-Meessen L."/>
            <person name="Lombard V."/>
            <person name="Mariette J."/>
            <person name="Noirot C."/>
            <person name="Park J."/>
            <person name="Patyshakuliyeva A."/>
            <person name="Wieneger R.A.B."/>
            <person name="Wosten H.A.B."/>
            <person name="Martin F."/>
            <person name="Coutinho P.M."/>
            <person name="de Vries R."/>
            <person name="Martinez A.T."/>
            <person name="Klopp C."/>
            <person name="Pontarotti P."/>
            <person name="Henrissat B."/>
            <person name="Record E."/>
        </authorList>
    </citation>
    <scope>NUCLEOTIDE SEQUENCE [LARGE SCALE GENOMIC DNA]</scope>
    <source>
        <strain evidence="1">BRFM137</strain>
    </source>
</reference>
<name>A0A060SKR7_PYCCI</name>
<protein>
    <submittedName>
        <fullName evidence="1">Uncharacterized protein</fullName>
    </submittedName>
</protein>
<dbReference type="HOGENOM" id="CLU_1315984_0_0_1"/>
<proteinExistence type="predicted"/>
<accession>A0A060SKR7</accession>
<evidence type="ECO:0000313" key="2">
    <source>
        <dbReference type="Proteomes" id="UP000029665"/>
    </source>
</evidence>
<dbReference type="Proteomes" id="UP000029665">
    <property type="component" value="Unassembled WGS sequence"/>
</dbReference>
<organism evidence="1 2">
    <name type="scientific">Pycnoporus cinnabarinus</name>
    <name type="common">Cinnabar-red polypore</name>
    <name type="synonym">Trametes cinnabarina</name>
    <dbReference type="NCBI Taxonomy" id="5643"/>
    <lineage>
        <taxon>Eukaryota</taxon>
        <taxon>Fungi</taxon>
        <taxon>Dikarya</taxon>
        <taxon>Basidiomycota</taxon>
        <taxon>Agaricomycotina</taxon>
        <taxon>Agaricomycetes</taxon>
        <taxon>Polyporales</taxon>
        <taxon>Polyporaceae</taxon>
        <taxon>Trametes</taxon>
    </lineage>
</organism>
<gene>
    <name evidence="1" type="ORF">BN946_scf185010.g42</name>
</gene>
<evidence type="ECO:0000313" key="1">
    <source>
        <dbReference type="EMBL" id="CDO75117.1"/>
    </source>
</evidence>
<keyword evidence="2" id="KW-1185">Reference proteome</keyword>
<dbReference type="OrthoDB" id="2741604at2759"/>
<sequence length="209" mass="23010">MTAIDTSHPGVQFTSLSDTQAVKILTALCYSDADVDQDPLSSILSEQTISYAPQCYRLKLVDASTPSAENADATFLDSFFSFTASPVQSPSYTSTAFHGRQPHRPAPLSIPLVSTSQPSPSSPNIVVREFGGGDKVDRWIHGGGLEPVQTPMLVDDSPHEFWDNGGQLDWREVIDHFLQHDDGDLDDPHFPRTPDGVDEHEVYPNFVHF</sequence>
<dbReference type="EMBL" id="CCBP010000240">
    <property type="protein sequence ID" value="CDO75117.1"/>
    <property type="molecule type" value="Genomic_DNA"/>
</dbReference>